<gene>
    <name evidence="5" type="ORF">bsdE14_08390</name>
</gene>
<dbReference type="InterPro" id="IPR014710">
    <property type="entry name" value="RmlC-like_jellyroll"/>
</dbReference>
<accession>A0ABQ5N2J2</accession>
<sequence>MSNTLFEFKNNEKNEVTRMDIKFLYISNAKYEDDWHSTMHTHSFTELFYVVHGSGSFKIEQSQFTVRENDLVIINPHVAHTECSKDSNPLEYIVIGLDGLSLMIEDSDEDSKSLRPYSLYNYTKYRHEVLSYMNNLLYEVEQKDKYYEAICQSLLEALIFNVKRRTTSNLILSPTKEINRECASIKNYIDVHYSSDLNLDYLASVTHMNKYYLIHVFKKFMGTSPIDYLIEKRIAVSKTLLETTACSMEQISDIVGFSSQSYFNQTFKKRVGMSPTKYRNQYSSKKR</sequence>
<dbReference type="SUPFAM" id="SSF51215">
    <property type="entry name" value="Regulatory protein AraC"/>
    <property type="match status" value="1"/>
</dbReference>
<dbReference type="PRINTS" id="PR00032">
    <property type="entry name" value="HTHARAC"/>
</dbReference>
<keyword evidence="3" id="KW-0804">Transcription</keyword>
<keyword evidence="2" id="KW-0238">DNA-binding</keyword>
<evidence type="ECO:0000256" key="1">
    <source>
        <dbReference type="ARBA" id="ARBA00023015"/>
    </source>
</evidence>
<dbReference type="SMART" id="SM00342">
    <property type="entry name" value="HTH_ARAC"/>
    <property type="match status" value="1"/>
</dbReference>
<proteinExistence type="predicted"/>
<organism evidence="5 6">
    <name type="scientific">Clostridium omnivorum</name>
    <dbReference type="NCBI Taxonomy" id="1604902"/>
    <lineage>
        <taxon>Bacteria</taxon>
        <taxon>Bacillati</taxon>
        <taxon>Bacillota</taxon>
        <taxon>Clostridia</taxon>
        <taxon>Eubacteriales</taxon>
        <taxon>Clostridiaceae</taxon>
        <taxon>Clostridium</taxon>
    </lineage>
</organism>
<evidence type="ECO:0000259" key="4">
    <source>
        <dbReference type="PROSITE" id="PS01124"/>
    </source>
</evidence>
<keyword evidence="6" id="KW-1185">Reference proteome</keyword>
<dbReference type="PANTHER" id="PTHR43280">
    <property type="entry name" value="ARAC-FAMILY TRANSCRIPTIONAL REGULATOR"/>
    <property type="match status" value="1"/>
</dbReference>
<evidence type="ECO:0000256" key="3">
    <source>
        <dbReference type="ARBA" id="ARBA00023163"/>
    </source>
</evidence>
<evidence type="ECO:0000256" key="2">
    <source>
        <dbReference type="ARBA" id="ARBA00023125"/>
    </source>
</evidence>
<dbReference type="Gene3D" id="2.60.120.10">
    <property type="entry name" value="Jelly Rolls"/>
    <property type="match status" value="1"/>
</dbReference>
<dbReference type="PROSITE" id="PS00041">
    <property type="entry name" value="HTH_ARAC_FAMILY_1"/>
    <property type="match status" value="1"/>
</dbReference>
<feature type="domain" description="HTH araC/xylS-type" evidence="4">
    <location>
        <begin position="183"/>
        <end position="281"/>
    </location>
</feature>
<evidence type="ECO:0000313" key="5">
    <source>
        <dbReference type="EMBL" id="GLC29429.1"/>
    </source>
</evidence>
<dbReference type="EMBL" id="BRXR01000001">
    <property type="protein sequence ID" value="GLC29429.1"/>
    <property type="molecule type" value="Genomic_DNA"/>
</dbReference>
<protein>
    <submittedName>
        <fullName evidence="5">AraC family transcriptional regulator</fullName>
    </submittedName>
</protein>
<evidence type="ECO:0000313" key="6">
    <source>
        <dbReference type="Proteomes" id="UP001208567"/>
    </source>
</evidence>
<dbReference type="PANTHER" id="PTHR43280:SF28">
    <property type="entry name" value="HTH-TYPE TRANSCRIPTIONAL ACTIVATOR RHAS"/>
    <property type="match status" value="1"/>
</dbReference>
<dbReference type="InterPro" id="IPR003313">
    <property type="entry name" value="AraC-bd"/>
</dbReference>
<dbReference type="PROSITE" id="PS01124">
    <property type="entry name" value="HTH_ARAC_FAMILY_2"/>
    <property type="match status" value="1"/>
</dbReference>
<dbReference type="InterPro" id="IPR037923">
    <property type="entry name" value="HTH-like"/>
</dbReference>
<dbReference type="SUPFAM" id="SSF46689">
    <property type="entry name" value="Homeodomain-like"/>
    <property type="match status" value="2"/>
</dbReference>
<dbReference type="InterPro" id="IPR018062">
    <property type="entry name" value="HTH_AraC-typ_CS"/>
</dbReference>
<dbReference type="InterPro" id="IPR020449">
    <property type="entry name" value="Tscrpt_reg_AraC-type_HTH"/>
</dbReference>
<dbReference type="InterPro" id="IPR009057">
    <property type="entry name" value="Homeodomain-like_sf"/>
</dbReference>
<dbReference type="InterPro" id="IPR018060">
    <property type="entry name" value="HTH_AraC"/>
</dbReference>
<dbReference type="Gene3D" id="1.10.10.60">
    <property type="entry name" value="Homeodomain-like"/>
    <property type="match status" value="2"/>
</dbReference>
<reference evidence="5 6" key="1">
    <citation type="journal article" date="2024" name="Int. J. Syst. Evol. Microbiol.">
        <title>Clostridium omnivorum sp. nov., isolated from anoxic soil under the treatment of reductive soil disinfestation.</title>
        <authorList>
            <person name="Ueki A."/>
            <person name="Tonouchi A."/>
            <person name="Kaku N."/>
            <person name="Honma S."/>
            <person name="Ueki K."/>
        </authorList>
    </citation>
    <scope>NUCLEOTIDE SEQUENCE [LARGE SCALE GENOMIC DNA]</scope>
    <source>
        <strain evidence="5 6">E14</strain>
    </source>
</reference>
<dbReference type="Pfam" id="PF12833">
    <property type="entry name" value="HTH_18"/>
    <property type="match status" value="1"/>
</dbReference>
<dbReference type="Pfam" id="PF02311">
    <property type="entry name" value="AraC_binding"/>
    <property type="match status" value="1"/>
</dbReference>
<dbReference type="Proteomes" id="UP001208567">
    <property type="component" value="Unassembled WGS sequence"/>
</dbReference>
<name>A0ABQ5N2J2_9CLOT</name>
<comment type="caution">
    <text evidence="5">The sequence shown here is derived from an EMBL/GenBank/DDBJ whole genome shotgun (WGS) entry which is preliminary data.</text>
</comment>
<keyword evidence="1" id="KW-0805">Transcription regulation</keyword>
<dbReference type="RefSeq" id="WP_264848724.1">
    <property type="nucleotide sequence ID" value="NZ_BRXR01000001.1"/>
</dbReference>